<comment type="catalytic activity">
    <reaction evidence="3">
        <text>a (3S)-3-hydroxyacyl-CoA = a (2E)-enoyl-CoA + H2O</text>
        <dbReference type="Rhea" id="RHEA:16105"/>
        <dbReference type="ChEBI" id="CHEBI:15377"/>
        <dbReference type="ChEBI" id="CHEBI:57318"/>
        <dbReference type="ChEBI" id="CHEBI:58856"/>
        <dbReference type="EC" id="4.2.1.17"/>
    </reaction>
</comment>
<comment type="caution">
    <text evidence="5">The sequence shown here is derived from an EMBL/GenBank/DDBJ whole genome shotgun (WGS) entry which is preliminary data.</text>
</comment>
<protein>
    <submittedName>
        <fullName evidence="5">Enoyl-CoA hydratase-related protein</fullName>
    </submittedName>
</protein>
<evidence type="ECO:0000256" key="2">
    <source>
        <dbReference type="ARBA" id="ARBA00023239"/>
    </source>
</evidence>
<evidence type="ECO:0000256" key="3">
    <source>
        <dbReference type="ARBA" id="ARBA00023709"/>
    </source>
</evidence>
<reference evidence="5 6" key="1">
    <citation type="submission" date="2024-09" db="EMBL/GenBank/DDBJ databases">
        <authorList>
            <person name="Salinas-Garcia M.A."/>
            <person name="Prieme A."/>
        </authorList>
    </citation>
    <scope>NUCLEOTIDE SEQUENCE [LARGE SCALE GENOMIC DNA]</scope>
    <source>
        <strain evidence="5 6">DSM 21081</strain>
    </source>
</reference>
<dbReference type="Pfam" id="PF00378">
    <property type="entry name" value="ECH_1"/>
    <property type="match status" value="1"/>
</dbReference>
<dbReference type="Gene3D" id="3.90.226.10">
    <property type="entry name" value="2-enoyl-CoA Hydratase, Chain A, domain 1"/>
    <property type="match status" value="1"/>
</dbReference>
<name>A0ABV4UL51_9MICC</name>
<evidence type="ECO:0000313" key="6">
    <source>
        <dbReference type="Proteomes" id="UP001575652"/>
    </source>
</evidence>
<dbReference type="InterPro" id="IPR029045">
    <property type="entry name" value="ClpP/crotonase-like_dom_sf"/>
</dbReference>
<dbReference type="RefSeq" id="WP_373970162.1">
    <property type="nucleotide sequence ID" value="NZ_JBHDLJ010000001.1"/>
</dbReference>
<evidence type="ECO:0000256" key="1">
    <source>
        <dbReference type="ARBA" id="ARBA00005254"/>
    </source>
</evidence>
<dbReference type="InterPro" id="IPR014748">
    <property type="entry name" value="Enoyl-CoA_hydra_C"/>
</dbReference>
<gene>
    <name evidence="5" type="ORF">ACETWP_00110</name>
</gene>
<comment type="similarity">
    <text evidence="1">Belongs to the enoyl-CoA hydratase/isomerase family.</text>
</comment>
<sequence length="273" mass="28141">MPRRSQPTDVVLSERRGPALIVTINRPDRLNVINTEVATALGAAFEDADADPAVRALVLTGAGDRAFTAGADLGALAAGELLRSAAPEGDAWGFAGIVRHHISTPVILAANGACLGGGTEILLACDLAVAADHAVFGLPEATVGVYPGGGGAFRLYRHLPPKIALEALLTGRTLSADEAARWGLVNRVVPAAQVLESALELAGRIAANAPLSVAATKRIARGFERTAGALACPDEDGAWGRTYAEGPVVLDSEDCAEGVSAFREKRAPVWTGR</sequence>
<accession>A0ABV4UL51</accession>
<dbReference type="PANTHER" id="PTHR11941">
    <property type="entry name" value="ENOYL-COA HYDRATASE-RELATED"/>
    <property type="match status" value="1"/>
</dbReference>
<dbReference type="PANTHER" id="PTHR11941:SF54">
    <property type="entry name" value="ENOYL-COA HYDRATASE, MITOCHONDRIAL"/>
    <property type="match status" value="1"/>
</dbReference>
<organism evidence="5 6">
    <name type="scientific">Arthrobacter halodurans</name>
    <dbReference type="NCBI Taxonomy" id="516699"/>
    <lineage>
        <taxon>Bacteria</taxon>
        <taxon>Bacillati</taxon>
        <taxon>Actinomycetota</taxon>
        <taxon>Actinomycetes</taxon>
        <taxon>Micrococcales</taxon>
        <taxon>Micrococcaceae</taxon>
        <taxon>Arthrobacter</taxon>
    </lineage>
</organism>
<proteinExistence type="inferred from homology"/>
<dbReference type="SUPFAM" id="SSF52096">
    <property type="entry name" value="ClpP/crotonase"/>
    <property type="match status" value="1"/>
</dbReference>
<evidence type="ECO:0000256" key="4">
    <source>
        <dbReference type="ARBA" id="ARBA00023717"/>
    </source>
</evidence>
<evidence type="ECO:0000313" key="5">
    <source>
        <dbReference type="EMBL" id="MFB0832987.1"/>
    </source>
</evidence>
<dbReference type="InterPro" id="IPR001753">
    <property type="entry name" value="Enoyl-CoA_hydra/iso"/>
</dbReference>
<dbReference type="EMBL" id="JBHDLJ010000001">
    <property type="protein sequence ID" value="MFB0832987.1"/>
    <property type="molecule type" value="Genomic_DNA"/>
</dbReference>
<dbReference type="Proteomes" id="UP001575652">
    <property type="component" value="Unassembled WGS sequence"/>
</dbReference>
<dbReference type="CDD" id="cd06558">
    <property type="entry name" value="crotonase-like"/>
    <property type="match status" value="1"/>
</dbReference>
<keyword evidence="2" id="KW-0456">Lyase</keyword>
<keyword evidence="6" id="KW-1185">Reference proteome</keyword>
<dbReference type="Gene3D" id="1.10.12.10">
    <property type="entry name" value="Lyase 2-enoyl-coa Hydratase, Chain A, domain 2"/>
    <property type="match status" value="1"/>
</dbReference>
<comment type="catalytic activity">
    <reaction evidence="4">
        <text>a 4-saturated-(3S)-3-hydroxyacyl-CoA = a (3E)-enoyl-CoA + H2O</text>
        <dbReference type="Rhea" id="RHEA:20724"/>
        <dbReference type="ChEBI" id="CHEBI:15377"/>
        <dbReference type="ChEBI" id="CHEBI:58521"/>
        <dbReference type="ChEBI" id="CHEBI:137480"/>
        <dbReference type="EC" id="4.2.1.17"/>
    </reaction>
</comment>